<gene>
    <name evidence="1" type="ORF">RAG0_03633</name>
</gene>
<dbReference type="Proteomes" id="UP000178912">
    <property type="component" value="Unassembled WGS sequence"/>
</dbReference>
<evidence type="ECO:0000313" key="2">
    <source>
        <dbReference type="Proteomes" id="UP000178912"/>
    </source>
</evidence>
<sequence>MMGFKSFAIVAGKLAKAQGIDTSKGKNAGSTAASKIKSLFNPNKIKPSIASNTNFVQGQHVNVARDRSMDLYEGPGTIDRVEGDFTWIMMDETGEFAD</sequence>
<dbReference type="EMBL" id="FJUX01000015">
    <property type="protein sequence ID" value="CZS93267.1"/>
    <property type="molecule type" value="Genomic_DNA"/>
</dbReference>
<name>A0A1E1K599_9HELO</name>
<protein>
    <submittedName>
        <fullName evidence="1">Uncharacterized protein</fullName>
    </submittedName>
</protein>
<dbReference type="AlphaFoldDB" id="A0A1E1K599"/>
<accession>A0A1E1K599</accession>
<proteinExistence type="predicted"/>
<reference evidence="2" key="1">
    <citation type="submission" date="2016-03" db="EMBL/GenBank/DDBJ databases">
        <authorList>
            <person name="Guldener U."/>
        </authorList>
    </citation>
    <scope>NUCLEOTIDE SEQUENCE [LARGE SCALE GENOMIC DNA]</scope>
    <source>
        <strain evidence="2">04CH-RAC-A.6.1</strain>
    </source>
</reference>
<keyword evidence="2" id="KW-1185">Reference proteome</keyword>
<organism evidence="1 2">
    <name type="scientific">Rhynchosporium agropyri</name>
    <dbReference type="NCBI Taxonomy" id="914238"/>
    <lineage>
        <taxon>Eukaryota</taxon>
        <taxon>Fungi</taxon>
        <taxon>Dikarya</taxon>
        <taxon>Ascomycota</taxon>
        <taxon>Pezizomycotina</taxon>
        <taxon>Leotiomycetes</taxon>
        <taxon>Helotiales</taxon>
        <taxon>Ploettnerulaceae</taxon>
        <taxon>Rhynchosporium</taxon>
    </lineage>
</organism>
<evidence type="ECO:0000313" key="1">
    <source>
        <dbReference type="EMBL" id="CZS93267.1"/>
    </source>
</evidence>